<evidence type="ECO:0000256" key="9">
    <source>
        <dbReference type="ARBA" id="ARBA00022967"/>
    </source>
</evidence>
<organism evidence="14 15">
    <name type="scientific">Potamilus streckersoni</name>
    <dbReference type="NCBI Taxonomy" id="2493646"/>
    <lineage>
        <taxon>Eukaryota</taxon>
        <taxon>Metazoa</taxon>
        <taxon>Spiralia</taxon>
        <taxon>Lophotrochozoa</taxon>
        <taxon>Mollusca</taxon>
        <taxon>Bivalvia</taxon>
        <taxon>Autobranchia</taxon>
        <taxon>Heteroconchia</taxon>
        <taxon>Palaeoheterodonta</taxon>
        <taxon>Unionida</taxon>
        <taxon>Unionoidea</taxon>
        <taxon>Unionidae</taxon>
        <taxon>Ambleminae</taxon>
        <taxon>Lampsilini</taxon>
        <taxon>Potamilus</taxon>
    </lineage>
</organism>
<evidence type="ECO:0000256" key="11">
    <source>
        <dbReference type="ARBA" id="ARBA00023136"/>
    </source>
</evidence>
<dbReference type="PROSITE" id="PS50846">
    <property type="entry name" value="HMA_2"/>
    <property type="match status" value="1"/>
</dbReference>
<dbReference type="AlphaFoldDB" id="A0AAE0W9E9"/>
<feature type="domain" description="HMA" evidence="13">
    <location>
        <begin position="2"/>
        <end position="68"/>
    </location>
</feature>
<dbReference type="Gene3D" id="3.30.70.100">
    <property type="match status" value="1"/>
</dbReference>
<dbReference type="InterPro" id="IPR023299">
    <property type="entry name" value="ATPase_P-typ_cyto_dom_N"/>
</dbReference>
<dbReference type="EC" id="7.2.2.8" evidence="3"/>
<reference evidence="14" key="2">
    <citation type="journal article" date="2021" name="Genome Biol. Evol.">
        <title>Developing a high-quality reference genome for a parasitic bivalve with doubly uniparental inheritance (Bivalvia: Unionida).</title>
        <authorList>
            <person name="Smith C.H."/>
        </authorList>
    </citation>
    <scope>NUCLEOTIDE SEQUENCE</scope>
    <source>
        <strain evidence="14">CHS0354</strain>
        <tissue evidence="14">Mantle</tissue>
    </source>
</reference>
<dbReference type="Pfam" id="PF00702">
    <property type="entry name" value="Hydrolase"/>
    <property type="match status" value="2"/>
</dbReference>
<evidence type="ECO:0000256" key="8">
    <source>
        <dbReference type="ARBA" id="ARBA00022840"/>
    </source>
</evidence>
<keyword evidence="15" id="KW-1185">Reference proteome</keyword>
<evidence type="ECO:0000256" key="12">
    <source>
        <dbReference type="RuleBase" id="RU362081"/>
    </source>
</evidence>
<dbReference type="PRINTS" id="PR00119">
    <property type="entry name" value="CATATPASE"/>
</dbReference>
<keyword evidence="5 12" id="KW-0812">Transmembrane</keyword>
<dbReference type="GO" id="GO:0016020">
    <property type="term" value="C:membrane"/>
    <property type="evidence" value="ECO:0007669"/>
    <property type="project" value="UniProtKB-SubCell"/>
</dbReference>
<dbReference type="InterPro" id="IPR036412">
    <property type="entry name" value="HAD-like_sf"/>
</dbReference>
<accession>A0AAE0W9E9</accession>
<dbReference type="PANTHER" id="PTHR43520:SF8">
    <property type="entry name" value="P-TYPE CU(+) TRANSPORTER"/>
    <property type="match status" value="1"/>
</dbReference>
<dbReference type="GO" id="GO:0043682">
    <property type="term" value="F:P-type divalent copper transporter activity"/>
    <property type="evidence" value="ECO:0007669"/>
    <property type="project" value="TreeGrafter"/>
</dbReference>
<evidence type="ECO:0000259" key="13">
    <source>
        <dbReference type="PROSITE" id="PS50846"/>
    </source>
</evidence>
<dbReference type="GO" id="GO:0005802">
    <property type="term" value="C:trans-Golgi network"/>
    <property type="evidence" value="ECO:0007669"/>
    <property type="project" value="UniProtKB-ARBA"/>
</dbReference>
<dbReference type="InterPro" id="IPR018303">
    <property type="entry name" value="ATPase_P-typ_P_site"/>
</dbReference>
<dbReference type="InterPro" id="IPR059000">
    <property type="entry name" value="ATPase_P-type_domA"/>
</dbReference>
<evidence type="ECO:0000256" key="5">
    <source>
        <dbReference type="ARBA" id="ARBA00022692"/>
    </source>
</evidence>
<comment type="caution">
    <text evidence="14">The sequence shown here is derived from an EMBL/GenBank/DDBJ whole genome shotgun (WGS) entry which is preliminary data.</text>
</comment>
<evidence type="ECO:0000256" key="1">
    <source>
        <dbReference type="ARBA" id="ARBA00004166"/>
    </source>
</evidence>
<dbReference type="GO" id="GO:0140581">
    <property type="term" value="F:P-type monovalent copper transporter activity"/>
    <property type="evidence" value="ECO:0007669"/>
    <property type="project" value="UniProtKB-EC"/>
</dbReference>
<dbReference type="InterPro" id="IPR023214">
    <property type="entry name" value="HAD_sf"/>
</dbReference>
<dbReference type="NCBIfam" id="TIGR01494">
    <property type="entry name" value="ATPase_P-type"/>
    <property type="match status" value="1"/>
</dbReference>
<keyword evidence="9" id="KW-1278">Translocase</keyword>
<evidence type="ECO:0000313" key="14">
    <source>
        <dbReference type="EMBL" id="KAK3606973.1"/>
    </source>
</evidence>
<dbReference type="Gene3D" id="3.40.50.1000">
    <property type="entry name" value="HAD superfamily/HAD-like"/>
    <property type="match status" value="2"/>
</dbReference>
<dbReference type="GO" id="GO:0005524">
    <property type="term" value="F:ATP binding"/>
    <property type="evidence" value="ECO:0007669"/>
    <property type="project" value="UniProtKB-UniRule"/>
</dbReference>
<feature type="transmembrane region" description="Helical" evidence="12">
    <location>
        <begin position="87"/>
        <end position="110"/>
    </location>
</feature>
<dbReference type="PRINTS" id="PR00941">
    <property type="entry name" value="CDATPASE"/>
</dbReference>
<evidence type="ECO:0000256" key="4">
    <source>
        <dbReference type="ARBA" id="ARBA00022448"/>
    </source>
</evidence>
<evidence type="ECO:0000256" key="6">
    <source>
        <dbReference type="ARBA" id="ARBA00022723"/>
    </source>
</evidence>
<dbReference type="CDD" id="cd00371">
    <property type="entry name" value="HMA"/>
    <property type="match status" value="1"/>
</dbReference>
<feature type="transmembrane region" description="Helical" evidence="12">
    <location>
        <begin position="182"/>
        <end position="200"/>
    </location>
</feature>
<dbReference type="InterPro" id="IPR006121">
    <property type="entry name" value="HMA_dom"/>
</dbReference>
<feature type="transmembrane region" description="Helical" evidence="12">
    <location>
        <begin position="158"/>
        <end position="176"/>
    </location>
</feature>
<dbReference type="SUPFAM" id="SSF81653">
    <property type="entry name" value="Calcium ATPase, transduction domain A"/>
    <property type="match status" value="1"/>
</dbReference>
<dbReference type="PROSITE" id="PS00154">
    <property type="entry name" value="ATPASE_E1_E2"/>
    <property type="match status" value="1"/>
</dbReference>
<dbReference type="GO" id="GO:0016887">
    <property type="term" value="F:ATP hydrolysis activity"/>
    <property type="evidence" value="ECO:0007669"/>
    <property type="project" value="InterPro"/>
</dbReference>
<dbReference type="GO" id="GO:0055070">
    <property type="term" value="P:copper ion homeostasis"/>
    <property type="evidence" value="ECO:0007669"/>
    <property type="project" value="TreeGrafter"/>
</dbReference>
<dbReference type="Pfam" id="PF00403">
    <property type="entry name" value="HMA"/>
    <property type="match status" value="1"/>
</dbReference>
<evidence type="ECO:0000256" key="2">
    <source>
        <dbReference type="ARBA" id="ARBA00006024"/>
    </source>
</evidence>
<dbReference type="GO" id="GO:0005507">
    <property type="term" value="F:copper ion binding"/>
    <property type="evidence" value="ECO:0007669"/>
    <property type="project" value="TreeGrafter"/>
</dbReference>
<dbReference type="Proteomes" id="UP001195483">
    <property type="component" value="Unassembled WGS sequence"/>
</dbReference>
<dbReference type="EMBL" id="JAEAOA010001141">
    <property type="protein sequence ID" value="KAK3606973.1"/>
    <property type="molecule type" value="Genomic_DNA"/>
</dbReference>
<dbReference type="Gene3D" id="3.40.1110.10">
    <property type="entry name" value="Calcium-transporting ATPase, cytoplasmic domain N"/>
    <property type="match status" value="1"/>
</dbReference>
<keyword evidence="6 12" id="KW-0479">Metal-binding</keyword>
<comment type="subcellular location">
    <subcellularLocation>
        <location evidence="1">Golgi apparatus</location>
        <location evidence="1">trans-Golgi network membrane</location>
        <topology evidence="1">Multi-pass membrane protein</topology>
    </subcellularLocation>
    <subcellularLocation>
        <location evidence="12">Membrane</location>
    </subcellularLocation>
</comment>
<keyword evidence="8 12" id="KW-0067">ATP-binding</keyword>
<feature type="transmembrane region" description="Helical" evidence="12">
    <location>
        <begin position="116"/>
        <end position="137"/>
    </location>
</feature>
<dbReference type="FunFam" id="2.70.150.10:FF:000002">
    <property type="entry name" value="Copper-transporting ATPase 1, putative"/>
    <property type="match status" value="1"/>
</dbReference>
<evidence type="ECO:0000256" key="10">
    <source>
        <dbReference type="ARBA" id="ARBA00022989"/>
    </source>
</evidence>
<dbReference type="InterPro" id="IPR008250">
    <property type="entry name" value="ATPase_P-typ_transduc_dom_A_sf"/>
</dbReference>
<evidence type="ECO:0000256" key="3">
    <source>
        <dbReference type="ARBA" id="ARBA00012517"/>
    </source>
</evidence>
<dbReference type="InterPro" id="IPR036163">
    <property type="entry name" value="HMA_dom_sf"/>
</dbReference>
<dbReference type="InterPro" id="IPR001757">
    <property type="entry name" value="P_typ_ATPase"/>
</dbReference>
<reference evidence="14" key="3">
    <citation type="submission" date="2023-05" db="EMBL/GenBank/DDBJ databases">
        <authorList>
            <person name="Smith C.H."/>
        </authorList>
    </citation>
    <scope>NUCLEOTIDE SEQUENCE</scope>
    <source>
        <strain evidence="14">CHS0354</strain>
        <tissue evidence="14">Mantle</tissue>
    </source>
</reference>
<gene>
    <name evidence="14" type="ORF">CHS0354_018569</name>
</gene>
<evidence type="ECO:0000256" key="7">
    <source>
        <dbReference type="ARBA" id="ARBA00022741"/>
    </source>
</evidence>
<proteinExistence type="inferred from homology"/>
<keyword evidence="10 12" id="KW-1133">Transmembrane helix</keyword>
<dbReference type="NCBIfam" id="TIGR01525">
    <property type="entry name" value="ATPase-IB_hvy"/>
    <property type="match status" value="1"/>
</dbReference>
<feature type="transmembrane region" description="Helical" evidence="12">
    <location>
        <begin position="334"/>
        <end position="356"/>
    </location>
</feature>
<protein>
    <recommendedName>
        <fullName evidence="3">P-type Cu(+) transporter</fullName>
        <ecNumber evidence="3">7.2.2.8</ecNumber>
    </recommendedName>
</protein>
<feature type="transmembrane region" description="Helical" evidence="12">
    <location>
        <begin position="362"/>
        <end position="389"/>
    </location>
</feature>
<dbReference type="FunFam" id="3.30.70.100:FF:000001">
    <property type="entry name" value="ATPase copper transporting beta"/>
    <property type="match status" value="1"/>
</dbReference>
<sequence length="614" mass="64731">MSTVNFEISGMHCASCAMTNERSLKKLPGVQYASVNYARHIASVEYDETQIGIDAIREAVIKNGYGIVKKMTAEERRFAEKMHRRVLATRAVVSLLLSAPVLFLGMIWMAPLPWEIAGINLNPLIQAVLGGIVILWMGSGIHRGMFARLKTGGANMDTLVSIGVLSAFFYSLWEMFFGRGHYYFETGALIVALILTGRYLEARSRGQAGEAVEKLMQLGEVNARLIKDGVETEIPAAALNPDDIVFVKPGERIPADAEVISGESAADESMLTGESMPVTKKPGDQVFAATVNLNGALTLKTLKSGGDTVLSQIARMVEAAQSKKAPAEKLADKISGIFVPIVLAIALLTFTGWYLYTGDPTAGIIPAVTVLVIACPCALGLAVPTAVLVGTGVGAQRGIIIKNGEAFQKSYNIDTAVFDKTGTLTMGKPTVTDILAADGITEGRILSVAAGLEKYSEHPLASAVSAHANLTGALPESITGFKSDAGKGVSGFLNDGTSVSLGNPGLCEILLQQTIFCNQNRSTGAGQRPHGTSNCATGGIKEVIAEVLPQNKADAVKELQQRGKRVAFIGDGINDAPALAQADIGIAVGTGTDIAIESGSVVIMKGSPKKWRKS</sequence>
<dbReference type="Pfam" id="PF00122">
    <property type="entry name" value="E1-E2_ATPase"/>
    <property type="match status" value="1"/>
</dbReference>
<dbReference type="InterPro" id="IPR023298">
    <property type="entry name" value="ATPase_P-typ_TM_dom_sf"/>
</dbReference>
<keyword evidence="4" id="KW-0813">Transport</keyword>
<keyword evidence="7 12" id="KW-0547">Nucleotide-binding</keyword>
<dbReference type="PANTHER" id="PTHR43520">
    <property type="entry name" value="ATP7, ISOFORM B"/>
    <property type="match status" value="1"/>
</dbReference>
<dbReference type="SUPFAM" id="SSF56784">
    <property type="entry name" value="HAD-like"/>
    <property type="match status" value="1"/>
</dbReference>
<keyword evidence="11 12" id="KW-0472">Membrane</keyword>
<dbReference type="Gene3D" id="2.70.150.10">
    <property type="entry name" value="Calcium-transporting ATPase, cytoplasmic transduction domain A"/>
    <property type="match status" value="1"/>
</dbReference>
<dbReference type="SUPFAM" id="SSF81665">
    <property type="entry name" value="Calcium ATPase, transmembrane domain M"/>
    <property type="match status" value="1"/>
</dbReference>
<dbReference type="SUPFAM" id="SSF55008">
    <property type="entry name" value="HMA, heavy metal-associated domain"/>
    <property type="match status" value="1"/>
</dbReference>
<evidence type="ECO:0000313" key="15">
    <source>
        <dbReference type="Proteomes" id="UP001195483"/>
    </source>
</evidence>
<reference evidence="14" key="1">
    <citation type="journal article" date="2021" name="Genome Biol. Evol.">
        <title>A High-Quality Reference Genome for a Parasitic Bivalve with Doubly Uniparental Inheritance (Bivalvia: Unionida).</title>
        <authorList>
            <person name="Smith C.H."/>
        </authorList>
    </citation>
    <scope>NUCLEOTIDE SEQUENCE</scope>
    <source>
        <strain evidence="14">CHS0354</strain>
    </source>
</reference>
<comment type="similarity">
    <text evidence="2 12">Belongs to the cation transport ATPase (P-type) (TC 3.A.3) family. Type IB subfamily.</text>
</comment>
<name>A0AAE0W9E9_9BIVA</name>
<dbReference type="InterPro" id="IPR027256">
    <property type="entry name" value="P-typ_ATPase_IB"/>
</dbReference>